<dbReference type="Proteomes" id="UP000187283">
    <property type="component" value="Unassembled WGS sequence"/>
</dbReference>
<organism evidence="1 2">
    <name type="scientific">Smittium culicis</name>
    <dbReference type="NCBI Taxonomy" id="133412"/>
    <lineage>
        <taxon>Eukaryota</taxon>
        <taxon>Fungi</taxon>
        <taxon>Fungi incertae sedis</taxon>
        <taxon>Zoopagomycota</taxon>
        <taxon>Kickxellomycotina</taxon>
        <taxon>Harpellomycetes</taxon>
        <taxon>Harpellales</taxon>
        <taxon>Legeriomycetaceae</taxon>
        <taxon>Smittium</taxon>
    </lineage>
</organism>
<protein>
    <submittedName>
        <fullName evidence="1">Uncharacterized protein</fullName>
    </submittedName>
</protein>
<proteinExistence type="predicted"/>
<sequence length="118" mass="13842">MESIHNSDPKVYNYLKKINLESWASVYFHAPRFGNVTPNIAESMNSWISYERGLNILEASSNILVKTGEILFNRRLKLEKEKNEYPKVVSDTLDFNVTEGLKREIRQTSSSFFYCKRR</sequence>
<gene>
    <name evidence="1" type="ORF">AYI70_g3361</name>
</gene>
<accession>A0A1R1Y4E5</accession>
<dbReference type="EMBL" id="LSSN01000952">
    <property type="protein sequence ID" value="OMJ21634.1"/>
    <property type="molecule type" value="Genomic_DNA"/>
</dbReference>
<reference evidence="1 2" key="1">
    <citation type="submission" date="2017-01" db="EMBL/GenBank/DDBJ databases">
        <authorList>
            <person name="Mah S.A."/>
            <person name="Swanson W.J."/>
            <person name="Moy G.W."/>
            <person name="Vacquier V.D."/>
        </authorList>
    </citation>
    <scope>NUCLEOTIDE SEQUENCE [LARGE SCALE GENOMIC DNA]</scope>
    <source>
        <strain evidence="1 2">GSMNP</strain>
    </source>
</reference>
<evidence type="ECO:0000313" key="1">
    <source>
        <dbReference type="EMBL" id="OMJ21634.1"/>
    </source>
</evidence>
<name>A0A1R1Y4E5_9FUNG</name>
<dbReference type="OrthoDB" id="2418180at2759"/>
<dbReference type="AlphaFoldDB" id="A0A1R1Y4E5"/>
<comment type="caution">
    <text evidence="1">The sequence shown here is derived from an EMBL/GenBank/DDBJ whole genome shotgun (WGS) entry which is preliminary data.</text>
</comment>
<evidence type="ECO:0000313" key="2">
    <source>
        <dbReference type="Proteomes" id="UP000187283"/>
    </source>
</evidence>
<keyword evidence="2" id="KW-1185">Reference proteome</keyword>